<organism evidence="1 2">
    <name type="scientific">Wickerhamomyces pijperi</name>
    <name type="common">Yeast</name>
    <name type="synonym">Pichia pijperi</name>
    <dbReference type="NCBI Taxonomy" id="599730"/>
    <lineage>
        <taxon>Eukaryota</taxon>
        <taxon>Fungi</taxon>
        <taxon>Dikarya</taxon>
        <taxon>Ascomycota</taxon>
        <taxon>Saccharomycotina</taxon>
        <taxon>Saccharomycetes</taxon>
        <taxon>Phaffomycetales</taxon>
        <taxon>Wickerhamomycetaceae</taxon>
        <taxon>Wickerhamomyces</taxon>
    </lineage>
</organism>
<feature type="non-terminal residue" evidence="1">
    <location>
        <position position="1"/>
    </location>
</feature>
<feature type="non-terminal residue" evidence="1">
    <location>
        <position position="94"/>
    </location>
</feature>
<reference evidence="1" key="1">
    <citation type="journal article" date="2021" name="Open Biol.">
        <title>Shared evolutionary footprints suggest mitochondrial oxidative damage underlies multiple complex I losses in fungi.</title>
        <authorList>
            <person name="Schikora-Tamarit M.A."/>
            <person name="Marcet-Houben M."/>
            <person name="Nosek J."/>
            <person name="Gabaldon T."/>
        </authorList>
    </citation>
    <scope>NUCLEOTIDE SEQUENCE</scope>
    <source>
        <strain evidence="1">CBS2887</strain>
    </source>
</reference>
<dbReference type="Proteomes" id="UP000774326">
    <property type="component" value="Unassembled WGS sequence"/>
</dbReference>
<comment type="caution">
    <text evidence="1">The sequence shown here is derived from an EMBL/GenBank/DDBJ whole genome shotgun (WGS) entry which is preliminary data.</text>
</comment>
<evidence type="ECO:0000313" key="2">
    <source>
        <dbReference type="Proteomes" id="UP000774326"/>
    </source>
</evidence>
<keyword evidence="2" id="KW-1185">Reference proteome</keyword>
<dbReference type="EMBL" id="JAEUBG010002202">
    <property type="protein sequence ID" value="KAH3685020.1"/>
    <property type="molecule type" value="Genomic_DNA"/>
</dbReference>
<reference evidence="1" key="2">
    <citation type="submission" date="2021-01" db="EMBL/GenBank/DDBJ databases">
        <authorList>
            <person name="Schikora-Tamarit M.A."/>
        </authorList>
    </citation>
    <scope>NUCLEOTIDE SEQUENCE</scope>
    <source>
        <strain evidence="1">CBS2887</strain>
    </source>
</reference>
<dbReference type="AlphaFoldDB" id="A0A9P8Q8I7"/>
<sequence>PRCVGCLVLEKSGQQRRGRCGDHCPGRCSANFERADATGLPDRCGGQHHRRSQVRVQTVCLQRTGRLEGTCVVHAGAPCLANRRTAVQRQHRPG</sequence>
<evidence type="ECO:0000313" key="1">
    <source>
        <dbReference type="EMBL" id="KAH3685020.1"/>
    </source>
</evidence>
<protein>
    <submittedName>
        <fullName evidence="1">Uncharacterized protein</fullName>
    </submittedName>
</protein>
<proteinExistence type="predicted"/>
<accession>A0A9P8Q8I7</accession>
<gene>
    <name evidence="1" type="ORF">WICPIJ_004007</name>
</gene>
<name>A0A9P8Q8I7_WICPI</name>